<gene>
    <name evidence="2" type="ORF">FKG95_12225</name>
</gene>
<dbReference type="Pfam" id="PF07336">
    <property type="entry name" value="ABATE"/>
    <property type="match status" value="1"/>
</dbReference>
<dbReference type="Proteomes" id="UP000315252">
    <property type="component" value="Unassembled WGS sequence"/>
</dbReference>
<dbReference type="OrthoDB" id="9808437at2"/>
<dbReference type="AlphaFoldDB" id="A0A545TUM0"/>
<evidence type="ECO:0000313" key="3">
    <source>
        <dbReference type="Proteomes" id="UP000315252"/>
    </source>
</evidence>
<dbReference type="InterPro" id="IPR023286">
    <property type="entry name" value="ABATE_dom_sf"/>
</dbReference>
<dbReference type="Pfam" id="PF11706">
    <property type="entry name" value="zf-CGNR"/>
    <property type="match status" value="1"/>
</dbReference>
<accession>A0A545TUM0</accession>
<keyword evidence="3" id="KW-1185">Reference proteome</keyword>
<dbReference type="PANTHER" id="PTHR35525">
    <property type="entry name" value="BLL6575 PROTEIN"/>
    <property type="match status" value="1"/>
</dbReference>
<name>A0A545TUM0_9PROT</name>
<reference evidence="2 3" key="1">
    <citation type="submission" date="2019-06" db="EMBL/GenBank/DDBJ databases">
        <title>Whole genome sequence for Rhodospirillaceae sp. R148.</title>
        <authorList>
            <person name="Wang G."/>
        </authorList>
    </citation>
    <scope>NUCLEOTIDE SEQUENCE [LARGE SCALE GENOMIC DNA]</scope>
    <source>
        <strain evidence="2 3">R148</strain>
    </source>
</reference>
<dbReference type="PANTHER" id="PTHR35525:SF3">
    <property type="entry name" value="BLL6575 PROTEIN"/>
    <property type="match status" value="1"/>
</dbReference>
<comment type="caution">
    <text evidence="2">The sequence shown here is derived from an EMBL/GenBank/DDBJ whole genome shotgun (WGS) entry which is preliminary data.</text>
</comment>
<evidence type="ECO:0000313" key="2">
    <source>
        <dbReference type="EMBL" id="TQV80906.1"/>
    </source>
</evidence>
<sequence>MLSERHRLMESGVAGLTAEDLIGGHACLDFVNTAGGGGKSRDLDRMVSYELLANWAELAGLLTAREAASLRRLAKVSPDAAVSALKQTLRFREDLYACLMALATDGVVPAESWQAITSQMTQCLAASHLKRGPSAFTRAIELEDGELDTILLRIGLLANDLLLSDDLRRLKNCDRCSWLYLDRSKGGRRRWCSMRACGNRAKVQRFAERQRD</sequence>
<organism evidence="2 3">
    <name type="scientific">Denitrobaculum tricleocarpae</name>
    <dbReference type="NCBI Taxonomy" id="2591009"/>
    <lineage>
        <taxon>Bacteria</taxon>
        <taxon>Pseudomonadati</taxon>
        <taxon>Pseudomonadota</taxon>
        <taxon>Alphaproteobacteria</taxon>
        <taxon>Rhodospirillales</taxon>
        <taxon>Rhodospirillaceae</taxon>
        <taxon>Denitrobaculum</taxon>
    </lineage>
</organism>
<dbReference type="Gene3D" id="1.10.3300.10">
    <property type="entry name" value="Jann2411-like domain"/>
    <property type="match status" value="1"/>
</dbReference>
<protein>
    <recommendedName>
        <fullName evidence="1">Zinc finger CGNR domain-containing protein</fullName>
    </recommendedName>
</protein>
<dbReference type="InterPro" id="IPR021005">
    <property type="entry name" value="Znf_CGNR"/>
</dbReference>
<dbReference type="EMBL" id="VHSH01000003">
    <property type="protein sequence ID" value="TQV80906.1"/>
    <property type="molecule type" value="Genomic_DNA"/>
</dbReference>
<evidence type="ECO:0000259" key="1">
    <source>
        <dbReference type="Pfam" id="PF11706"/>
    </source>
</evidence>
<dbReference type="SUPFAM" id="SSF160904">
    <property type="entry name" value="Jann2411-like"/>
    <property type="match status" value="1"/>
</dbReference>
<proteinExistence type="predicted"/>
<feature type="domain" description="Zinc finger CGNR" evidence="1">
    <location>
        <begin position="169"/>
        <end position="210"/>
    </location>
</feature>
<dbReference type="InterPro" id="IPR010852">
    <property type="entry name" value="ABATE"/>
</dbReference>